<evidence type="ECO:0000313" key="8">
    <source>
        <dbReference type="Proteomes" id="UP000095255"/>
    </source>
</evidence>
<dbReference type="Pfam" id="PF01957">
    <property type="entry name" value="NfeD"/>
    <property type="match status" value="1"/>
</dbReference>
<comment type="caution">
    <text evidence="7">The sequence shown here is derived from an EMBL/GenBank/DDBJ whole genome shotgun (WGS) entry which is preliminary data.</text>
</comment>
<dbReference type="Gene3D" id="2.40.50.140">
    <property type="entry name" value="Nucleic acid-binding proteins"/>
    <property type="match status" value="1"/>
</dbReference>
<dbReference type="SUPFAM" id="SSF141322">
    <property type="entry name" value="NfeD domain-like"/>
    <property type="match status" value="1"/>
</dbReference>
<gene>
    <name evidence="7" type="ORF">BHU72_00985</name>
</gene>
<evidence type="ECO:0000256" key="3">
    <source>
        <dbReference type="ARBA" id="ARBA00022989"/>
    </source>
</evidence>
<dbReference type="PANTHER" id="PTHR33507">
    <property type="entry name" value="INNER MEMBRANE PROTEIN YBBJ"/>
    <property type="match status" value="1"/>
</dbReference>
<dbReference type="RefSeq" id="WP_069700748.1">
    <property type="nucleotide sequence ID" value="NZ_MJAT01000001.1"/>
</dbReference>
<evidence type="ECO:0000313" key="7">
    <source>
        <dbReference type="EMBL" id="OEH86870.1"/>
    </source>
</evidence>
<dbReference type="EMBL" id="MJAT01000001">
    <property type="protein sequence ID" value="OEH86870.1"/>
    <property type="molecule type" value="Genomic_DNA"/>
</dbReference>
<comment type="subcellular location">
    <subcellularLocation>
        <location evidence="1">Membrane</location>
        <topology evidence="1">Multi-pass membrane protein</topology>
    </subcellularLocation>
</comment>
<dbReference type="PANTHER" id="PTHR33507:SF3">
    <property type="entry name" value="INNER MEMBRANE PROTEIN YBBJ"/>
    <property type="match status" value="1"/>
</dbReference>
<evidence type="ECO:0000259" key="6">
    <source>
        <dbReference type="Pfam" id="PF01957"/>
    </source>
</evidence>
<evidence type="ECO:0000256" key="1">
    <source>
        <dbReference type="ARBA" id="ARBA00004141"/>
    </source>
</evidence>
<feature type="transmembrane region" description="Helical" evidence="5">
    <location>
        <begin position="7"/>
        <end position="40"/>
    </location>
</feature>
<organism evidence="7 8">
    <name type="scientific">Desulfuribacillus stibiiarsenatis</name>
    <dbReference type="NCBI Taxonomy" id="1390249"/>
    <lineage>
        <taxon>Bacteria</taxon>
        <taxon>Bacillati</taxon>
        <taxon>Bacillota</taxon>
        <taxon>Desulfuribacillia</taxon>
        <taxon>Desulfuribacillales</taxon>
        <taxon>Desulfuribacillaceae</taxon>
        <taxon>Desulfuribacillus</taxon>
    </lineage>
</organism>
<evidence type="ECO:0000256" key="5">
    <source>
        <dbReference type="SAM" id="Phobius"/>
    </source>
</evidence>
<keyword evidence="3 5" id="KW-1133">Transmembrane helix</keyword>
<proteinExistence type="predicted"/>
<evidence type="ECO:0000256" key="4">
    <source>
        <dbReference type="ARBA" id="ARBA00023136"/>
    </source>
</evidence>
<dbReference type="OrthoDB" id="894082at2"/>
<dbReference type="STRING" id="1390249.BHU72_00985"/>
<name>A0A1E5L9Q6_9FIRM</name>
<keyword evidence="4 5" id="KW-0472">Membrane</keyword>
<dbReference type="Proteomes" id="UP000095255">
    <property type="component" value="Unassembled WGS sequence"/>
</dbReference>
<evidence type="ECO:0000256" key="2">
    <source>
        <dbReference type="ARBA" id="ARBA00022692"/>
    </source>
</evidence>
<keyword evidence="8" id="KW-1185">Reference proteome</keyword>
<dbReference type="AlphaFoldDB" id="A0A1E5L9Q6"/>
<protein>
    <recommendedName>
        <fullName evidence="6">NfeD-like C-terminal domain-containing protein</fullName>
    </recommendedName>
</protein>
<keyword evidence="2 5" id="KW-0812">Transmembrane</keyword>
<feature type="domain" description="NfeD-like C-terminal" evidence="6">
    <location>
        <begin position="81"/>
        <end position="140"/>
    </location>
</feature>
<sequence>MFSEWIWLGITILFIILEVAVTSFLFIWFAIGALAAFLFSFFIDNMWIQITIFVVVSTVAIFVTKPYVKKLKVGNVKTNVEGLTGQECLVIETIDNSLDLGRVKLRDVDWRAVSIRDEIIESGVRVVIEEVEGNVLKVRKK</sequence>
<reference evidence="7 8" key="1">
    <citation type="submission" date="2016-09" db="EMBL/GenBank/DDBJ databases">
        <title>Desulfuribacillus arsenicus sp. nov., an obligately anaerobic, dissimilatory arsenic- and antimonate-reducing bacterium isolated from anoxic sediments.</title>
        <authorList>
            <person name="Abin C.A."/>
            <person name="Hollibaugh J.T."/>
        </authorList>
    </citation>
    <scope>NUCLEOTIDE SEQUENCE [LARGE SCALE GENOMIC DNA]</scope>
    <source>
        <strain evidence="7 8">MLFW-2</strain>
    </source>
</reference>
<dbReference type="InterPro" id="IPR052165">
    <property type="entry name" value="Membrane_assoc_protease"/>
</dbReference>
<feature type="transmembrane region" description="Helical" evidence="5">
    <location>
        <begin position="46"/>
        <end position="63"/>
    </location>
</feature>
<accession>A0A1E5L9Q6</accession>
<dbReference type="InterPro" id="IPR012340">
    <property type="entry name" value="NA-bd_OB-fold"/>
</dbReference>
<dbReference type="GO" id="GO:0005886">
    <property type="term" value="C:plasma membrane"/>
    <property type="evidence" value="ECO:0007669"/>
    <property type="project" value="TreeGrafter"/>
</dbReference>
<dbReference type="InterPro" id="IPR002810">
    <property type="entry name" value="NfeD-like_C"/>
</dbReference>